<protein>
    <submittedName>
        <fullName evidence="2">Uncharacterized protein</fullName>
    </submittedName>
</protein>
<accession>A0A411HFW1</accession>
<keyword evidence="3" id="KW-1185">Reference proteome</keyword>
<feature type="transmembrane region" description="Helical" evidence="1">
    <location>
        <begin position="39"/>
        <end position="60"/>
    </location>
</feature>
<sequence>MSKTKIVVAVVVVVSAIVIPALAACLFGDWLLVYLRPGLTQPLAWMFVGAVVTAIIYFAFNPMPVTSWIVSMAVGGILFVMSVTFVLTLVGLGTVPYGMSAAAWLIGDYATWVVGGYLVQRIL</sequence>
<evidence type="ECO:0000313" key="3">
    <source>
        <dbReference type="Proteomes" id="UP000291562"/>
    </source>
</evidence>
<keyword evidence="1" id="KW-0812">Transmembrane</keyword>
<name>A0A411HFW1_9GAMM</name>
<dbReference type="PROSITE" id="PS51257">
    <property type="entry name" value="PROKAR_LIPOPROTEIN"/>
    <property type="match status" value="1"/>
</dbReference>
<feature type="transmembrane region" description="Helical" evidence="1">
    <location>
        <begin position="101"/>
        <end position="119"/>
    </location>
</feature>
<organism evidence="2 3">
    <name type="scientific">Pseudolysobacter antarcticus</name>
    <dbReference type="NCBI Taxonomy" id="2511995"/>
    <lineage>
        <taxon>Bacteria</taxon>
        <taxon>Pseudomonadati</taxon>
        <taxon>Pseudomonadota</taxon>
        <taxon>Gammaproteobacteria</taxon>
        <taxon>Lysobacterales</taxon>
        <taxon>Rhodanobacteraceae</taxon>
        <taxon>Pseudolysobacter</taxon>
    </lineage>
</organism>
<reference evidence="2 3" key="1">
    <citation type="submission" date="2019-01" db="EMBL/GenBank/DDBJ databases">
        <title>Pseudolysobacter antarctica gen. nov., sp. nov., isolated from Fildes Peninsula, Antarctica.</title>
        <authorList>
            <person name="Wei Z."/>
            <person name="Peng F."/>
        </authorList>
    </citation>
    <scope>NUCLEOTIDE SEQUENCE [LARGE SCALE GENOMIC DNA]</scope>
    <source>
        <strain evidence="2 3">AQ6-296</strain>
    </source>
</reference>
<gene>
    <name evidence="2" type="ORF">ELE36_02560</name>
</gene>
<feature type="transmembrane region" description="Helical" evidence="1">
    <location>
        <begin position="72"/>
        <end position="95"/>
    </location>
</feature>
<dbReference type="Proteomes" id="UP000291562">
    <property type="component" value="Chromosome"/>
</dbReference>
<keyword evidence="1" id="KW-0472">Membrane</keyword>
<keyword evidence="1" id="KW-1133">Transmembrane helix</keyword>
<proteinExistence type="predicted"/>
<evidence type="ECO:0000313" key="2">
    <source>
        <dbReference type="EMBL" id="QBB69344.1"/>
    </source>
</evidence>
<dbReference type="EMBL" id="CP035704">
    <property type="protein sequence ID" value="QBB69344.1"/>
    <property type="molecule type" value="Genomic_DNA"/>
</dbReference>
<dbReference type="KEGG" id="xbc:ELE36_02560"/>
<dbReference type="RefSeq" id="WP_129831600.1">
    <property type="nucleotide sequence ID" value="NZ_CP035704.1"/>
</dbReference>
<dbReference type="AlphaFoldDB" id="A0A411HFW1"/>
<evidence type="ECO:0000256" key="1">
    <source>
        <dbReference type="SAM" id="Phobius"/>
    </source>
</evidence>